<evidence type="ECO:0000256" key="2">
    <source>
        <dbReference type="ARBA" id="ARBA00023125"/>
    </source>
</evidence>
<dbReference type="AlphaFoldDB" id="A0A495IEE8"/>
<dbReference type="Pfam" id="PF07883">
    <property type="entry name" value="Cupin_2"/>
    <property type="match status" value="1"/>
</dbReference>
<keyword evidence="3" id="KW-0804">Transcription</keyword>
<name>A0A495IEE8_9MICO</name>
<dbReference type="Gene3D" id="1.10.10.60">
    <property type="entry name" value="Homeodomain-like"/>
    <property type="match status" value="1"/>
</dbReference>
<comment type="caution">
    <text evidence="5">The sequence shown here is derived from an EMBL/GenBank/DDBJ whole genome shotgun (WGS) entry which is preliminary data.</text>
</comment>
<protein>
    <submittedName>
        <fullName evidence="5">AraC family transcriptional regulator</fullName>
    </submittedName>
</protein>
<gene>
    <name evidence="5" type="ORF">C8E83_0598</name>
</gene>
<dbReference type="SUPFAM" id="SSF46689">
    <property type="entry name" value="Homeodomain-like"/>
    <property type="match status" value="1"/>
</dbReference>
<dbReference type="Proteomes" id="UP000280008">
    <property type="component" value="Unassembled WGS sequence"/>
</dbReference>
<organism evidence="5 6">
    <name type="scientific">Frondihabitans australicus</name>
    <dbReference type="NCBI Taxonomy" id="386892"/>
    <lineage>
        <taxon>Bacteria</taxon>
        <taxon>Bacillati</taxon>
        <taxon>Actinomycetota</taxon>
        <taxon>Actinomycetes</taxon>
        <taxon>Micrococcales</taxon>
        <taxon>Microbacteriaceae</taxon>
        <taxon>Frondihabitans</taxon>
    </lineage>
</organism>
<dbReference type="Gene3D" id="2.60.120.10">
    <property type="entry name" value="Jelly Rolls"/>
    <property type="match status" value="1"/>
</dbReference>
<sequence length="314" mass="34649">MSQRRLLEAPLQSESFCDQPRLSDVDVEVDVPAIWVRHGRPPHMPRPHRHDDLELNFVVSGELDYLFGGMPLKVCAGQIAVFWGATPHRLVEQDDESSIECLWVHIPLETVFGWALPRDYLSDLLTSRPIVLPSDSAGRDVESMFHSWMSDLMDEGAQDFALLEIHALVRRLLHRHAEHLAAVAASEGAAGADPAPLGLTPTPGAHADGMQHVVEMARYVTANFRSEIAAADIARATHLNPNYAMTLFRETVGTTLGAYLTRCRVAEAQRLLLTTSLTTVEIADAAGFGSQSSFYAHFTRTCGVSPSAYRRSLR</sequence>
<dbReference type="InterPro" id="IPR009057">
    <property type="entry name" value="Homeodomain-like_sf"/>
</dbReference>
<dbReference type="EMBL" id="RBKS01000001">
    <property type="protein sequence ID" value="RKR73505.1"/>
    <property type="molecule type" value="Genomic_DNA"/>
</dbReference>
<dbReference type="SUPFAM" id="SSF51215">
    <property type="entry name" value="Regulatory protein AraC"/>
    <property type="match status" value="1"/>
</dbReference>
<dbReference type="GO" id="GO:0043565">
    <property type="term" value="F:sequence-specific DNA binding"/>
    <property type="evidence" value="ECO:0007669"/>
    <property type="project" value="InterPro"/>
</dbReference>
<reference evidence="5 6" key="1">
    <citation type="submission" date="2018-10" db="EMBL/GenBank/DDBJ databases">
        <title>Sequencing the genomes of 1000 actinobacteria strains.</title>
        <authorList>
            <person name="Klenk H.-P."/>
        </authorList>
    </citation>
    <scope>NUCLEOTIDE SEQUENCE [LARGE SCALE GENOMIC DNA]</scope>
    <source>
        <strain evidence="5 6">DSM 17894</strain>
    </source>
</reference>
<dbReference type="OrthoDB" id="345413at2"/>
<keyword evidence="1" id="KW-0805">Transcription regulation</keyword>
<evidence type="ECO:0000259" key="4">
    <source>
        <dbReference type="PROSITE" id="PS01124"/>
    </source>
</evidence>
<dbReference type="InterPro" id="IPR013096">
    <property type="entry name" value="Cupin_2"/>
</dbReference>
<proteinExistence type="predicted"/>
<dbReference type="InterPro" id="IPR014710">
    <property type="entry name" value="RmlC-like_jellyroll"/>
</dbReference>
<dbReference type="PANTHER" id="PTHR43280:SF27">
    <property type="entry name" value="TRANSCRIPTIONAL REGULATOR MTLR"/>
    <property type="match status" value="1"/>
</dbReference>
<evidence type="ECO:0000256" key="3">
    <source>
        <dbReference type="ARBA" id="ARBA00023163"/>
    </source>
</evidence>
<dbReference type="InterPro" id="IPR018060">
    <property type="entry name" value="HTH_AraC"/>
</dbReference>
<evidence type="ECO:0000256" key="1">
    <source>
        <dbReference type="ARBA" id="ARBA00023015"/>
    </source>
</evidence>
<keyword evidence="6" id="KW-1185">Reference proteome</keyword>
<feature type="domain" description="HTH araC/xylS-type" evidence="4">
    <location>
        <begin position="214"/>
        <end position="312"/>
    </location>
</feature>
<dbReference type="GO" id="GO:0003700">
    <property type="term" value="F:DNA-binding transcription factor activity"/>
    <property type="evidence" value="ECO:0007669"/>
    <property type="project" value="InterPro"/>
</dbReference>
<dbReference type="InterPro" id="IPR037923">
    <property type="entry name" value="HTH-like"/>
</dbReference>
<dbReference type="RefSeq" id="WP_147430066.1">
    <property type="nucleotide sequence ID" value="NZ_RBKS01000001.1"/>
</dbReference>
<dbReference type="PROSITE" id="PS01124">
    <property type="entry name" value="HTH_ARAC_FAMILY_2"/>
    <property type="match status" value="1"/>
</dbReference>
<evidence type="ECO:0000313" key="6">
    <source>
        <dbReference type="Proteomes" id="UP000280008"/>
    </source>
</evidence>
<dbReference type="Pfam" id="PF12833">
    <property type="entry name" value="HTH_18"/>
    <property type="match status" value="1"/>
</dbReference>
<keyword evidence="2" id="KW-0238">DNA-binding</keyword>
<evidence type="ECO:0000313" key="5">
    <source>
        <dbReference type="EMBL" id="RKR73505.1"/>
    </source>
</evidence>
<dbReference type="PANTHER" id="PTHR43280">
    <property type="entry name" value="ARAC-FAMILY TRANSCRIPTIONAL REGULATOR"/>
    <property type="match status" value="1"/>
</dbReference>
<accession>A0A495IEE8</accession>
<dbReference type="SMART" id="SM00342">
    <property type="entry name" value="HTH_ARAC"/>
    <property type="match status" value="1"/>
</dbReference>